<reference evidence="1 2" key="1">
    <citation type="journal article" date="2021" name="Sci. Rep.">
        <title>The distribution of antibiotic resistance genes in chicken gut microbiota commensals.</title>
        <authorList>
            <person name="Juricova H."/>
            <person name="Matiasovicova J."/>
            <person name="Kubasova T."/>
            <person name="Cejkova D."/>
            <person name="Rychlik I."/>
        </authorList>
    </citation>
    <scope>NUCLEOTIDE SEQUENCE [LARGE SCALE GENOMIC DNA]</scope>
    <source>
        <strain evidence="1 2">An801</strain>
    </source>
</reference>
<evidence type="ECO:0000313" key="1">
    <source>
        <dbReference type="EMBL" id="MBM6758806.1"/>
    </source>
</evidence>
<gene>
    <name evidence="1" type="ORF">H6A31_08985</name>
</gene>
<organism evidence="1 2">
    <name type="scientific">Bacteroides mediterraneensis</name>
    <dbReference type="NCBI Taxonomy" id="1841856"/>
    <lineage>
        <taxon>Bacteria</taxon>
        <taxon>Pseudomonadati</taxon>
        <taxon>Bacteroidota</taxon>
        <taxon>Bacteroidia</taxon>
        <taxon>Bacteroidales</taxon>
        <taxon>Bacteroidaceae</taxon>
        <taxon>Bacteroides</taxon>
    </lineage>
</organism>
<dbReference type="EMBL" id="JACJJW010000022">
    <property type="protein sequence ID" value="MBM6758806.1"/>
    <property type="molecule type" value="Genomic_DNA"/>
</dbReference>
<accession>A0ABS2EVT8</accession>
<dbReference type="Proteomes" id="UP000703295">
    <property type="component" value="Unassembled WGS sequence"/>
</dbReference>
<proteinExistence type="predicted"/>
<name>A0ABS2EVT8_9BACE</name>
<protein>
    <submittedName>
        <fullName evidence="1">Uncharacterized protein</fullName>
    </submittedName>
</protein>
<evidence type="ECO:0000313" key="2">
    <source>
        <dbReference type="Proteomes" id="UP000703295"/>
    </source>
</evidence>
<comment type="caution">
    <text evidence="1">The sequence shown here is derived from an EMBL/GenBank/DDBJ whole genome shotgun (WGS) entry which is preliminary data.</text>
</comment>
<sequence>METNLQRTMTAVLHPSQLVEGEVRPVTVELTPLQQNLKTGLTASQLVDSWSGTTAQLNCNLSIDDIIRHEGIPTLADVNRVYGNTASVRIITRHLQSVLSYAGVELTPAQLAETSLAILSSYYFLNLAELCIFFTQLKNGSRGQFVWGSKVNNQAIMVALHDFCLDRGDAYRKLEQEKIRIAADRSYSRISDAAAAMVKGVDSIRKLKEKAKTDFAAFRTLFPLLPDNYKPEDLFNAYGGKEAAIKAIYGENTPPPDTASEAIYRFLCDYNVRMNRK</sequence>
<keyword evidence="2" id="KW-1185">Reference proteome</keyword>